<feature type="active site" evidence="5">
    <location>
        <position position="577"/>
    </location>
</feature>
<feature type="signal peptide" evidence="6">
    <location>
        <begin position="1"/>
        <end position="23"/>
    </location>
</feature>
<keyword evidence="2 5" id="KW-0119">Carbohydrate metabolism</keyword>
<accession>A0ABV9LZ98</accession>
<dbReference type="PANTHER" id="PTHR22298">
    <property type="entry name" value="ENDO-1,4-BETA-GLUCANASE"/>
    <property type="match status" value="1"/>
</dbReference>
<dbReference type="PROSITE" id="PS00698">
    <property type="entry name" value="GH9_3"/>
    <property type="match status" value="1"/>
</dbReference>
<dbReference type="EMBL" id="JBHSGU010000009">
    <property type="protein sequence ID" value="MFC4701323.1"/>
    <property type="molecule type" value="Genomic_DNA"/>
</dbReference>
<keyword evidence="6" id="KW-0136">Cellulose degradation</keyword>
<dbReference type="GO" id="GO:0016787">
    <property type="term" value="F:hydrolase activity"/>
    <property type="evidence" value="ECO:0007669"/>
    <property type="project" value="UniProtKB-KW"/>
</dbReference>
<reference evidence="9" key="1">
    <citation type="journal article" date="2019" name="Int. J. Syst. Evol. Microbiol.">
        <title>The Global Catalogue of Microorganisms (GCM) 10K type strain sequencing project: providing services to taxonomists for standard genome sequencing and annotation.</title>
        <authorList>
            <consortium name="The Broad Institute Genomics Platform"/>
            <consortium name="The Broad Institute Genome Sequencing Center for Infectious Disease"/>
            <person name="Wu L."/>
            <person name="Ma J."/>
        </authorList>
    </citation>
    <scope>NUCLEOTIDE SEQUENCE [LARGE SCALE GENOMIC DNA]</scope>
    <source>
        <strain evidence="9">KACC 12507</strain>
    </source>
</reference>
<dbReference type="SUPFAM" id="SSF48208">
    <property type="entry name" value="Six-hairpin glycosidases"/>
    <property type="match status" value="1"/>
</dbReference>
<feature type="active site" evidence="5">
    <location>
        <position position="568"/>
    </location>
</feature>
<dbReference type="RefSeq" id="WP_382409700.1">
    <property type="nucleotide sequence ID" value="NZ_JBHSGU010000009.1"/>
</dbReference>
<organism evidence="8 9">
    <name type="scientific">Glaciecola siphonariae</name>
    <dbReference type="NCBI Taxonomy" id="521012"/>
    <lineage>
        <taxon>Bacteria</taxon>
        <taxon>Pseudomonadati</taxon>
        <taxon>Pseudomonadota</taxon>
        <taxon>Gammaproteobacteria</taxon>
        <taxon>Alteromonadales</taxon>
        <taxon>Alteromonadaceae</taxon>
        <taxon>Glaciecola</taxon>
    </lineage>
</organism>
<evidence type="ECO:0000256" key="1">
    <source>
        <dbReference type="ARBA" id="ARBA00022801"/>
    </source>
</evidence>
<dbReference type="CDD" id="cd23432">
    <property type="entry name" value="beta-trefoil_Ricin_EndoBetaGal-like"/>
    <property type="match status" value="1"/>
</dbReference>
<keyword evidence="3 5" id="KW-0326">Glycosidase</keyword>
<dbReference type="Gene3D" id="1.50.10.10">
    <property type="match status" value="1"/>
</dbReference>
<comment type="catalytic activity">
    <reaction evidence="6">
        <text>Endohydrolysis of (1-&gt;4)-beta-D-glucosidic linkages in cellulose, lichenin and cereal beta-D-glucans.</text>
        <dbReference type="EC" id="3.2.1.4"/>
    </reaction>
</comment>
<feature type="chain" id="PRO_5045010185" description="Endoglucanase" evidence="6">
    <location>
        <begin position="24"/>
        <end position="618"/>
    </location>
</feature>
<evidence type="ECO:0000256" key="4">
    <source>
        <dbReference type="ARBA" id="ARBA00023326"/>
    </source>
</evidence>
<proteinExistence type="inferred from homology"/>
<dbReference type="EC" id="3.2.1.4" evidence="6"/>
<dbReference type="SUPFAM" id="SSF50370">
    <property type="entry name" value="Ricin B-like lectins"/>
    <property type="match status" value="1"/>
</dbReference>
<dbReference type="InterPro" id="IPR033126">
    <property type="entry name" value="Glyco_hydro_9_Asp/Glu_AS"/>
</dbReference>
<evidence type="ECO:0000313" key="8">
    <source>
        <dbReference type="EMBL" id="MFC4701323.1"/>
    </source>
</evidence>
<evidence type="ECO:0000259" key="7">
    <source>
        <dbReference type="Pfam" id="PF00759"/>
    </source>
</evidence>
<protein>
    <recommendedName>
        <fullName evidence="6">Endoglucanase</fullName>
        <ecNumber evidence="6">3.2.1.4</ecNumber>
    </recommendedName>
</protein>
<keyword evidence="4 5" id="KW-0624">Polysaccharide degradation</keyword>
<dbReference type="InterPro" id="IPR012341">
    <property type="entry name" value="6hp_glycosidase-like_sf"/>
</dbReference>
<dbReference type="InterPro" id="IPR035992">
    <property type="entry name" value="Ricin_B-like_lectins"/>
</dbReference>
<dbReference type="Gene3D" id="2.80.10.50">
    <property type="match status" value="1"/>
</dbReference>
<comment type="caution">
    <text evidence="8">The sequence shown here is derived from an EMBL/GenBank/DDBJ whole genome shotgun (WGS) entry which is preliminary data.</text>
</comment>
<keyword evidence="9" id="KW-1185">Reference proteome</keyword>
<evidence type="ECO:0000256" key="3">
    <source>
        <dbReference type="ARBA" id="ARBA00023295"/>
    </source>
</evidence>
<name>A0ABV9LZ98_9ALTE</name>
<evidence type="ECO:0000256" key="5">
    <source>
        <dbReference type="PROSITE-ProRule" id="PRU10060"/>
    </source>
</evidence>
<evidence type="ECO:0000256" key="6">
    <source>
        <dbReference type="RuleBase" id="RU361166"/>
    </source>
</evidence>
<evidence type="ECO:0000256" key="2">
    <source>
        <dbReference type="ARBA" id="ARBA00023277"/>
    </source>
</evidence>
<comment type="similarity">
    <text evidence="5 6">Belongs to the glycosyl hydrolase 9 (cellulase E) family.</text>
</comment>
<keyword evidence="1 5" id="KW-0378">Hydrolase</keyword>
<sequence>MKKYYLYCCVVLLGILVSAQALAGTVRLKENWGGRYLTATSKEAWSVVKSANNKSSWDSQKWQEESLGNGVFRYKNKWNGHYLTATAQGEGAEVKTAPLNKSWGSQKWRRKNAGSGQVRLQNVWTGKYVNNTANANWSDLVMSNYNESWGSMKWSRTVLGTTPPPANEGNPKPQTSTHNYGHALQLTPLFFAANQFGTLTDKRLPWRSNTSTDGNLSGGWGDAGDNILFGKAQFSAIAAMCVTAHFFKSELQELGQYDEIQTQIKHGVNFLLKAHRRDSQGNTTSLVVQLSDSATDHPKWLTLEQTSHWRPVYTVDKDRRGSDYVALAAAAMGFCSKVLGGDYPAKLKNQSQALLKFAKKYRGLGENNGVVTVYKNSNGDEDELALGSLGVYLATNNSSHRDYANNIMDDRYLSMWAAGFEHQEQLVSTLLSIWGNYPDREKEAKAYFDTWKDVGADLKRTSGGYVLHDSNNWGSSGSVAPALMTMSIYAKAKNNTRWDAHIKSQVDYLLGSNPVNMSYICGFNTNKNCTQIHHRGASGGKDFNGVNKNMLWGALLGGVTENDYDFVDDQQNWTGNEPTVDYNSTIQAPLIYMYSKHGGKPLSNKALDTKLRTWNGFN</sequence>
<evidence type="ECO:0000313" key="9">
    <source>
        <dbReference type="Proteomes" id="UP001595897"/>
    </source>
</evidence>
<dbReference type="Proteomes" id="UP001595897">
    <property type="component" value="Unassembled WGS sequence"/>
</dbReference>
<gene>
    <name evidence="8" type="ORF">ACFO4O_14225</name>
</gene>
<dbReference type="InterPro" id="IPR008928">
    <property type="entry name" value="6-hairpin_glycosidase_sf"/>
</dbReference>
<keyword evidence="6" id="KW-0732">Signal</keyword>
<dbReference type="Pfam" id="PF00759">
    <property type="entry name" value="Glyco_hydro_9"/>
    <property type="match status" value="1"/>
</dbReference>
<feature type="domain" description="Glycoside hydrolase family 9" evidence="7">
    <location>
        <begin position="180"/>
        <end position="587"/>
    </location>
</feature>
<dbReference type="InterPro" id="IPR001701">
    <property type="entry name" value="Glyco_hydro_9"/>
</dbReference>